<dbReference type="KEGG" id="cqu:CpipJ_CPIJ004575"/>
<dbReference type="PANTHER" id="PTHR23259">
    <property type="entry name" value="RIDDLE"/>
    <property type="match status" value="1"/>
</dbReference>
<dbReference type="OMA" id="MNNCPLT"/>
<evidence type="ECO:0000256" key="1">
    <source>
        <dbReference type="ARBA" id="ARBA00022690"/>
    </source>
</evidence>
<keyword evidence="7" id="KW-1185">Reference proteome</keyword>
<feature type="chain" id="PRO_5011407796" evidence="3">
    <location>
        <begin position="20"/>
        <end position="86"/>
    </location>
</feature>
<dbReference type="GO" id="GO:0030414">
    <property type="term" value="F:peptidase inhibitor activity"/>
    <property type="evidence" value="ECO:0007669"/>
    <property type="project" value="UniProtKB-KW"/>
</dbReference>
<proteinExistence type="predicted"/>
<evidence type="ECO:0000256" key="2">
    <source>
        <dbReference type="ARBA" id="ARBA00023157"/>
    </source>
</evidence>
<name>B0WCA5_CULQU</name>
<accession>B0WCA5</accession>
<protein>
    <submittedName>
        <fullName evidence="5">Predicted protein</fullName>
    </submittedName>
</protein>
<keyword evidence="3" id="KW-0732">Signal</keyword>
<dbReference type="VEuPathDB" id="VectorBase:CPIJ004575"/>
<evidence type="ECO:0000313" key="7">
    <source>
        <dbReference type="Proteomes" id="UP000002320"/>
    </source>
</evidence>
<dbReference type="InterPro" id="IPR051368">
    <property type="entry name" value="SerProtInhib-TIL_Domain"/>
</dbReference>
<gene>
    <name evidence="6" type="primary">6036273</name>
    <name evidence="5" type="ORF">CpipJ_CPIJ004575</name>
</gene>
<reference evidence="6" key="2">
    <citation type="submission" date="2021-02" db="UniProtKB">
        <authorList>
            <consortium name="EnsemblMetazoa"/>
        </authorList>
    </citation>
    <scope>IDENTIFICATION</scope>
    <source>
        <strain evidence="6">JHB</strain>
    </source>
</reference>
<organism>
    <name type="scientific">Culex quinquefasciatus</name>
    <name type="common">Southern house mosquito</name>
    <name type="synonym">Culex pungens</name>
    <dbReference type="NCBI Taxonomy" id="7176"/>
    <lineage>
        <taxon>Eukaryota</taxon>
        <taxon>Metazoa</taxon>
        <taxon>Ecdysozoa</taxon>
        <taxon>Arthropoda</taxon>
        <taxon>Hexapoda</taxon>
        <taxon>Insecta</taxon>
        <taxon>Pterygota</taxon>
        <taxon>Neoptera</taxon>
        <taxon>Endopterygota</taxon>
        <taxon>Diptera</taxon>
        <taxon>Nematocera</taxon>
        <taxon>Culicoidea</taxon>
        <taxon>Culicidae</taxon>
        <taxon>Culicinae</taxon>
        <taxon>Culicini</taxon>
        <taxon>Culex</taxon>
        <taxon>Culex</taxon>
    </lineage>
</organism>
<evidence type="ECO:0000313" key="5">
    <source>
        <dbReference type="EMBL" id="EDS43350.1"/>
    </source>
</evidence>
<dbReference type="OrthoDB" id="6236007at2759"/>
<evidence type="ECO:0000259" key="4">
    <source>
        <dbReference type="Pfam" id="PF01826"/>
    </source>
</evidence>
<dbReference type="InterPro" id="IPR002919">
    <property type="entry name" value="TIL_dom"/>
</dbReference>
<evidence type="ECO:0000313" key="6">
    <source>
        <dbReference type="EnsemblMetazoa" id="CPIJ004575-PA"/>
    </source>
</evidence>
<dbReference type="STRING" id="7176.B0WCA5"/>
<reference evidence="5" key="1">
    <citation type="submission" date="2007-03" db="EMBL/GenBank/DDBJ databases">
        <title>Annotation of Culex pipiens quinquefasciatus.</title>
        <authorList>
            <consortium name="The Broad Institute Genome Sequencing Platform"/>
            <person name="Atkinson P.W."/>
            <person name="Hemingway J."/>
            <person name="Christensen B.M."/>
            <person name="Higgs S."/>
            <person name="Kodira C."/>
            <person name="Hannick L."/>
            <person name="Megy K."/>
            <person name="O'Leary S."/>
            <person name="Pearson M."/>
            <person name="Haas B.J."/>
            <person name="Mauceli E."/>
            <person name="Wortman J.R."/>
            <person name="Lee N.H."/>
            <person name="Guigo R."/>
            <person name="Stanke M."/>
            <person name="Alvarado L."/>
            <person name="Amedeo P."/>
            <person name="Antoine C.H."/>
            <person name="Arensburger P."/>
            <person name="Bidwell S.L."/>
            <person name="Crawford M."/>
            <person name="Camaro F."/>
            <person name="Devon K."/>
            <person name="Engels R."/>
            <person name="Hammond M."/>
            <person name="Howarth C."/>
            <person name="Koehrsen M."/>
            <person name="Lawson D."/>
            <person name="Montgomery P."/>
            <person name="Nene V."/>
            <person name="Nusbaum C."/>
            <person name="Puiu D."/>
            <person name="Romero-Severson J."/>
            <person name="Severson D.W."/>
            <person name="Shumway M."/>
            <person name="Sisk P."/>
            <person name="Stolte C."/>
            <person name="Zeng Q."/>
            <person name="Eisenstadt E."/>
            <person name="Fraser-Liggett C."/>
            <person name="Strausberg R."/>
            <person name="Galagan J."/>
            <person name="Birren B."/>
            <person name="Collins F.H."/>
        </authorList>
    </citation>
    <scope>NUCLEOTIDE SEQUENCE [LARGE SCALE GENOMIC DNA]</scope>
    <source>
        <strain evidence="5">JHB</strain>
    </source>
</reference>
<dbReference type="InterPro" id="IPR036084">
    <property type="entry name" value="Ser_inhib-like_sf"/>
</dbReference>
<dbReference type="InParanoid" id="B0WCA5"/>
<keyword evidence="2" id="KW-1015">Disulfide bond</keyword>
<sequence length="86" mass="9249">MHRASTTAISLLLALLVVAVELMADTETACGGANEQFNQCGTACERTCENFNQTALACTHNCVRGCFCVQGFVRDVDRNCVTPDDC</sequence>
<dbReference type="SUPFAM" id="SSF57567">
    <property type="entry name" value="Serine protease inhibitors"/>
    <property type="match status" value="1"/>
</dbReference>
<dbReference type="Pfam" id="PF01826">
    <property type="entry name" value="TIL"/>
    <property type="match status" value="1"/>
</dbReference>
<feature type="domain" description="TIL" evidence="4">
    <location>
        <begin position="32"/>
        <end position="86"/>
    </location>
</feature>
<keyword evidence="1" id="KW-0646">Protease inhibitor</keyword>
<dbReference type="HOGENOM" id="CLU_156801_2_1_1"/>
<dbReference type="AlphaFoldDB" id="B0WCA5"/>
<dbReference type="CDD" id="cd19941">
    <property type="entry name" value="TIL"/>
    <property type="match status" value="1"/>
</dbReference>
<dbReference type="EMBL" id="DS231886">
    <property type="protein sequence ID" value="EDS43350.1"/>
    <property type="molecule type" value="Genomic_DNA"/>
</dbReference>
<evidence type="ECO:0000256" key="3">
    <source>
        <dbReference type="SAM" id="SignalP"/>
    </source>
</evidence>
<dbReference type="VEuPathDB" id="VectorBase:CQUJHB002404"/>
<dbReference type="PANTHER" id="PTHR23259:SF70">
    <property type="entry name" value="ACCESSORY GLAND PROTEIN ACP62F-RELATED"/>
    <property type="match status" value="1"/>
</dbReference>
<dbReference type="EnsemblMetazoa" id="CPIJ004575-RA">
    <property type="protein sequence ID" value="CPIJ004575-PA"/>
    <property type="gene ID" value="CPIJ004575"/>
</dbReference>
<dbReference type="Proteomes" id="UP000002320">
    <property type="component" value="Unassembled WGS sequence"/>
</dbReference>
<dbReference type="Gene3D" id="2.10.25.10">
    <property type="entry name" value="Laminin"/>
    <property type="match status" value="1"/>
</dbReference>
<feature type="signal peptide" evidence="3">
    <location>
        <begin position="1"/>
        <end position="19"/>
    </location>
</feature>